<name>A0A1G8B1C0_9SPHI</name>
<dbReference type="EMBL" id="FNCH01000020">
    <property type="protein sequence ID" value="SDH27072.1"/>
    <property type="molecule type" value="Genomic_DNA"/>
</dbReference>
<dbReference type="RefSeq" id="WP_090503196.1">
    <property type="nucleotide sequence ID" value="NZ_FNCH01000020.1"/>
</dbReference>
<dbReference type="OrthoDB" id="1266053at2"/>
<keyword evidence="2" id="KW-1185">Reference proteome</keyword>
<reference evidence="2" key="1">
    <citation type="submission" date="2016-10" db="EMBL/GenBank/DDBJ databases">
        <authorList>
            <person name="Varghese N."/>
            <person name="Submissions S."/>
        </authorList>
    </citation>
    <scope>NUCLEOTIDE SEQUENCE [LARGE SCALE GENOMIC DNA]</scope>
    <source>
        <strain evidence="2">DSM 17933</strain>
    </source>
</reference>
<dbReference type="AlphaFoldDB" id="A0A1G8B1C0"/>
<proteinExistence type="predicted"/>
<accession>A0A1G8B1C0</accession>
<evidence type="ECO:0000313" key="2">
    <source>
        <dbReference type="Proteomes" id="UP000199643"/>
    </source>
</evidence>
<protein>
    <recommendedName>
        <fullName evidence="3">Bacteriocin-type signal sequence-containing protein</fullName>
    </recommendedName>
</protein>
<evidence type="ECO:0008006" key="3">
    <source>
        <dbReference type="Google" id="ProtNLM"/>
    </source>
</evidence>
<dbReference type="Proteomes" id="UP000199643">
    <property type="component" value="Unassembled WGS sequence"/>
</dbReference>
<organism evidence="1 2">
    <name type="scientific">Pedobacter terrae</name>
    <dbReference type="NCBI Taxonomy" id="405671"/>
    <lineage>
        <taxon>Bacteria</taxon>
        <taxon>Pseudomonadati</taxon>
        <taxon>Bacteroidota</taxon>
        <taxon>Sphingobacteriia</taxon>
        <taxon>Sphingobacteriales</taxon>
        <taxon>Sphingobacteriaceae</taxon>
        <taxon>Pedobacter</taxon>
    </lineage>
</organism>
<sequence>MKNLAKKLTVLSKEEMTSIKGGMRWTNDRSVNVEDRRKLGGESMWGLMKRLESYTALEILNGAY</sequence>
<gene>
    <name evidence="1" type="ORF">SAMN05421827_12095</name>
</gene>
<evidence type="ECO:0000313" key="1">
    <source>
        <dbReference type="EMBL" id="SDH27072.1"/>
    </source>
</evidence>